<dbReference type="RefSeq" id="WP_175166093.1">
    <property type="nucleotide sequence ID" value="NZ_CADIKI010000034.1"/>
</dbReference>
<keyword evidence="1" id="KW-1133">Transmembrane helix</keyword>
<name>A0A6J5H1U0_9BURK</name>
<reference evidence="2 3" key="1">
    <citation type="submission" date="2020-04" db="EMBL/GenBank/DDBJ databases">
        <authorList>
            <person name="De Canck E."/>
        </authorList>
    </citation>
    <scope>NUCLEOTIDE SEQUENCE [LARGE SCALE GENOMIC DNA]</scope>
    <source>
        <strain evidence="2 3">LMG 27177</strain>
    </source>
</reference>
<evidence type="ECO:0000313" key="3">
    <source>
        <dbReference type="Proteomes" id="UP000494252"/>
    </source>
</evidence>
<gene>
    <name evidence="2" type="ORF">LMG27177_07114</name>
</gene>
<accession>A0A6J5H1U0</accession>
<proteinExistence type="predicted"/>
<feature type="transmembrane region" description="Helical" evidence="1">
    <location>
        <begin position="190"/>
        <end position="215"/>
    </location>
</feature>
<keyword evidence="1" id="KW-0472">Membrane</keyword>
<keyword evidence="3" id="KW-1185">Reference proteome</keyword>
<sequence length="243" mass="26654">MRERRTRRERHPRPADPLARLFLDVSGEPLDDASLLRMRRVSAALNLRDNDALWSVLAVLEYYVRLYEAMPERIRQAGAGGIDAARAEAHAATQALMAQHRDALARCKETITLAEKITAEHEARYRAALAQLNDEALAALTQRAANRIARVAGNRLVAATAVAAREQRRRLDAALASFGRVAVRRFVRACYGLVAGGLMVMLLAALAGGLAAWWAGDHWVRTDGLRSARTGYTAPVSPSVKPQ</sequence>
<dbReference type="AlphaFoldDB" id="A0A6J5H1U0"/>
<dbReference type="EMBL" id="CADIKI010000034">
    <property type="protein sequence ID" value="CAB3810282.1"/>
    <property type="molecule type" value="Genomic_DNA"/>
</dbReference>
<evidence type="ECO:0000256" key="1">
    <source>
        <dbReference type="SAM" id="Phobius"/>
    </source>
</evidence>
<keyword evidence="1" id="KW-0812">Transmembrane</keyword>
<protein>
    <submittedName>
        <fullName evidence="2">Uncharacterized protein</fullName>
    </submittedName>
</protein>
<dbReference type="Proteomes" id="UP000494252">
    <property type="component" value="Unassembled WGS sequence"/>
</dbReference>
<evidence type="ECO:0000313" key="2">
    <source>
        <dbReference type="EMBL" id="CAB3810282.1"/>
    </source>
</evidence>
<organism evidence="2 3">
    <name type="scientific">Paraburkholderia fynbosensis</name>
    <dbReference type="NCBI Taxonomy" id="1200993"/>
    <lineage>
        <taxon>Bacteria</taxon>
        <taxon>Pseudomonadati</taxon>
        <taxon>Pseudomonadota</taxon>
        <taxon>Betaproteobacteria</taxon>
        <taxon>Burkholderiales</taxon>
        <taxon>Burkholderiaceae</taxon>
        <taxon>Paraburkholderia</taxon>
    </lineage>
</organism>